<dbReference type="Proteomes" id="UP000253426">
    <property type="component" value="Unassembled WGS sequence"/>
</dbReference>
<dbReference type="Pfam" id="PF14238">
    <property type="entry name" value="DUF4340"/>
    <property type="match status" value="1"/>
</dbReference>
<dbReference type="AlphaFoldDB" id="A0A366H1T2"/>
<proteinExistence type="predicted"/>
<accession>A0A366H1T2</accession>
<evidence type="ECO:0000313" key="4">
    <source>
        <dbReference type="Proteomes" id="UP000253426"/>
    </source>
</evidence>
<keyword evidence="4" id="KW-1185">Reference proteome</keyword>
<evidence type="ECO:0000313" key="3">
    <source>
        <dbReference type="EMBL" id="RBP35851.1"/>
    </source>
</evidence>
<feature type="region of interest" description="Disordered" evidence="1">
    <location>
        <begin position="386"/>
        <end position="508"/>
    </location>
</feature>
<sequence length="508" mass="54068">MKKPAILLIVLVALVGFALFYKRAFDERTSGYSLSKADAREFLLPNLPSDKVHKVTVHDSKGKVSLAVVGGQWVVEDRSNYPASLEKIQRAVQGLEELKIKDRKEVGKSSLAKLNVLAPGEQKDGEGAGLEVKLEDEKGTLLGSVVVGSSPKSSGGASSTNMFGGPTPQRFVRTPNDKDTVWVVDDSFDELLSDPRLWLNMAWPNITNVKSAEVNFPNAADSWKAERATLDAPFTFVNAPAGEELDTAKAAGLAARVLEGPLNDVLLKDKVTPDTMKGASKVKIVTFEGFTYDVEILAKKDAEEGFPAYLVTMKVTADLPKVRKPSPDEKEADVKQKDEEFKQRNELLTKRLADEQKQFHGWVYEVSQYGVSSLVKKRSELLREKAPAPQAPVPGALMPPNAAPVPPLGIPGTAPVRSAPPAALAPAPAPAAEKPVESKPAAPAPADKPAETKPAAPAPAEKPATPAPADKPAETKPAAPAPAEKPATPAPADKPAETKPAETKPASS</sequence>
<comment type="caution">
    <text evidence="3">The sequence shown here is derived from an EMBL/GenBank/DDBJ whole genome shotgun (WGS) entry which is preliminary data.</text>
</comment>
<dbReference type="PRINTS" id="PR01217">
    <property type="entry name" value="PRICHEXTENSN"/>
</dbReference>
<organism evidence="3 4">
    <name type="scientific">Roseimicrobium gellanilyticum</name>
    <dbReference type="NCBI Taxonomy" id="748857"/>
    <lineage>
        <taxon>Bacteria</taxon>
        <taxon>Pseudomonadati</taxon>
        <taxon>Verrucomicrobiota</taxon>
        <taxon>Verrucomicrobiia</taxon>
        <taxon>Verrucomicrobiales</taxon>
        <taxon>Verrucomicrobiaceae</taxon>
        <taxon>Roseimicrobium</taxon>
    </lineage>
</organism>
<gene>
    <name evidence="3" type="ORF">DES53_11917</name>
</gene>
<dbReference type="InterPro" id="IPR025641">
    <property type="entry name" value="DUF4340"/>
</dbReference>
<name>A0A366H1T2_9BACT</name>
<protein>
    <submittedName>
        <fullName evidence="3">Uncharacterized protein DUF4340</fullName>
    </submittedName>
</protein>
<feature type="compositionally biased region" description="Low complexity" evidence="1">
    <location>
        <begin position="414"/>
        <end position="493"/>
    </location>
</feature>
<dbReference type="OrthoDB" id="184420at2"/>
<feature type="compositionally biased region" description="Low complexity" evidence="1">
    <location>
        <begin position="149"/>
        <end position="159"/>
    </location>
</feature>
<reference evidence="3 4" key="1">
    <citation type="submission" date="2018-06" db="EMBL/GenBank/DDBJ databases">
        <title>Genomic Encyclopedia of Type Strains, Phase IV (KMG-IV): sequencing the most valuable type-strain genomes for metagenomic binning, comparative biology and taxonomic classification.</title>
        <authorList>
            <person name="Goeker M."/>
        </authorList>
    </citation>
    <scope>NUCLEOTIDE SEQUENCE [LARGE SCALE GENOMIC DNA]</scope>
    <source>
        <strain evidence="3 4">DSM 25532</strain>
    </source>
</reference>
<feature type="region of interest" description="Disordered" evidence="1">
    <location>
        <begin position="149"/>
        <end position="171"/>
    </location>
</feature>
<feature type="domain" description="DUF4340" evidence="2">
    <location>
        <begin position="73"/>
        <end position="254"/>
    </location>
</feature>
<dbReference type="EMBL" id="QNRR01000019">
    <property type="protein sequence ID" value="RBP35851.1"/>
    <property type="molecule type" value="Genomic_DNA"/>
</dbReference>
<evidence type="ECO:0000256" key="1">
    <source>
        <dbReference type="SAM" id="MobiDB-lite"/>
    </source>
</evidence>
<dbReference type="RefSeq" id="WP_113962108.1">
    <property type="nucleotide sequence ID" value="NZ_QNRR01000019.1"/>
</dbReference>
<evidence type="ECO:0000259" key="2">
    <source>
        <dbReference type="Pfam" id="PF14238"/>
    </source>
</evidence>